<name>A0A6A4TMR0_SCOMX</name>
<protein>
    <submittedName>
        <fullName evidence="1">Uncharacterized protein</fullName>
    </submittedName>
</protein>
<gene>
    <name evidence="1" type="ORF">F2P81_004619</name>
</gene>
<dbReference type="AlphaFoldDB" id="A0A6A4TMR0"/>
<evidence type="ECO:0000313" key="1">
    <source>
        <dbReference type="EMBL" id="KAF0043282.1"/>
    </source>
</evidence>
<evidence type="ECO:0000313" key="2">
    <source>
        <dbReference type="Proteomes" id="UP000438429"/>
    </source>
</evidence>
<sequence length="71" mass="7987">MMGVKSCNQRPVIKAAANLQPAVVFTESSLVRSQRYKKTIKRYHCDILPFIKVTSYMISKTILAVCADLPI</sequence>
<proteinExistence type="predicted"/>
<dbReference type="EMBL" id="VEVO01000004">
    <property type="protein sequence ID" value="KAF0043282.1"/>
    <property type="molecule type" value="Genomic_DNA"/>
</dbReference>
<accession>A0A6A4TMR0</accession>
<organism evidence="1 2">
    <name type="scientific">Scophthalmus maximus</name>
    <name type="common">Turbot</name>
    <name type="synonym">Psetta maxima</name>
    <dbReference type="NCBI Taxonomy" id="52904"/>
    <lineage>
        <taxon>Eukaryota</taxon>
        <taxon>Metazoa</taxon>
        <taxon>Chordata</taxon>
        <taxon>Craniata</taxon>
        <taxon>Vertebrata</taxon>
        <taxon>Euteleostomi</taxon>
        <taxon>Actinopterygii</taxon>
        <taxon>Neopterygii</taxon>
        <taxon>Teleostei</taxon>
        <taxon>Neoteleostei</taxon>
        <taxon>Acanthomorphata</taxon>
        <taxon>Carangaria</taxon>
        <taxon>Pleuronectiformes</taxon>
        <taxon>Pleuronectoidei</taxon>
        <taxon>Scophthalmidae</taxon>
        <taxon>Scophthalmus</taxon>
    </lineage>
</organism>
<comment type="caution">
    <text evidence="1">The sequence shown here is derived from an EMBL/GenBank/DDBJ whole genome shotgun (WGS) entry which is preliminary data.</text>
</comment>
<reference evidence="1 2" key="1">
    <citation type="submission" date="2019-06" db="EMBL/GenBank/DDBJ databases">
        <title>Draft genomes of female and male turbot (Scophthalmus maximus).</title>
        <authorList>
            <person name="Xu H."/>
            <person name="Xu X.-W."/>
            <person name="Shao C."/>
            <person name="Chen S."/>
        </authorList>
    </citation>
    <scope>NUCLEOTIDE SEQUENCE [LARGE SCALE GENOMIC DNA]</scope>
    <source>
        <strain evidence="1">Ysfricsl-2016a</strain>
        <tissue evidence="1">Blood</tissue>
    </source>
</reference>
<dbReference type="Proteomes" id="UP000438429">
    <property type="component" value="Unassembled WGS sequence"/>
</dbReference>